<dbReference type="AlphaFoldDB" id="A0A5B8U048"/>
<evidence type="ECO:0000313" key="4">
    <source>
        <dbReference type="Proteomes" id="UP000321805"/>
    </source>
</evidence>
<dbReference type="EMBL" id="CP042430">
    <property type="protein sequence ID" value="QEC46353.1"/>
    <property type="molecule type" value="Genomic_DNA"/>
</dbReference>
<dbReference type="GO" id="GO:0015074">
    <property type="term" value="P:DNA integration"/>
    <property type="evidence" value="ECO:0007669"/>
    <property type="project" value="InterPro"/>
</dbReference>
<dbReference type="InterPro" id="IPR012337">
    <property type="entry name" value="RNaseH-like_sf"/>
</dbReference>
<evidence type="ECO:0000259" key="2">
    <source>
        <dbReference type="PROSITE" id="PS50994"/>
    </source>
</evidence>
<dbReference type="Pfam" id="PF00665">
    <property type="entry name" value="rve"/>
    <property type="match status" value="1"/>
</dbReference>
<dbReference type="KEGG" id="bsol:FSW04_01345"/>
<dbReference type="Pfam" id="PF13333">
    <property type="entry name" value="rve_2"/>
    <property type="match status" value="1"/>
</dbReference>
<dbReference type="Pfam" id="PF13276">
    <property type="entry name" value="HTH_21"/>
    <property type="match status" value="1"/>
</dbReference>
<keyword evidence="4" id="KW-1185">Reference proteome</keyword>
<comment type="function">
    <text evidence="1">Involved in the transposition of the insertion sequence.</text>
</comment>
<organism evidence="3 4">
    <name type="scientific">Baekduia soli</name>
    <dbReference type="NCBI Taxonomy" id="496014"/>
    <lineage>
        <taxon>Bacteria</taxon>
        <taxon>Bacillati</taxon>
        <taxon>Actinomycetota</taxon>
        <taxon>Thermoleophilia</taxon>
        <taxon>Solirubrobacterales</taxon>
        <taxon>Baekduiaceae</taxon>
        <taxon>Baekduia</taxon>
    </lineage>
</organism>
<evidence type="ECO:0000313" key="3">
    <source>
        <dbReference type="EMBL" id="QEC46353.1"/>
    </source>
</evidence>
<dbReference type="InterPro" id="IPR025948">
    <property type="entry name" value="HTH-like_dom"/>
</dbReference>
<gene>
    <name evidence="3" type="ORF">FSW04_01345</name>
</gene>
<dbReference type="Gene3D" id="3.30.420.10">
    <property type="entry name" value="Ribonuclease H-like superfamily/Ribonuclease H"/>
    <property type="match status" value="1"/>
</dbReference>
<accession>A0A5B8U048</accession>
<feature type="domain" description="Integrase catalytic" evidence="2">
    <location>
        <begin position="124"/>
        <end position="287"/>
    </location>
</feature>
<dbReference type="NCBIfam" id="NF033516">
    <property type="entry name" value="transpos_IS3"/>
    <property type="match status" value="1"/>
</dbReference>
<dbReference type="GO" id="GO:0003676">
    <property type="term" value="F:nucleic acid binding"/>
    <property type="evidence" value="ECO:0007669"/>
    <property type="project" value="InterPro"/>
</dbReference>
<evidence type="ECO:0000256" key="1">
    <source>
        <dbReference type="ARBA" id="ARBA00002286"/>
    </source>
</evidence>
<reference evidence="3 4" key="1">
    <citation type="journal article" date="2018" name="J. Microbiol.">
        <title>Baekduia soli gen. nov., sp. nov., a novel bacterium isolated from the soil of Baekdu Mountain and proposal of a novel family name, Baekduiaceae fam. nov.</title>
        <authorList>
            <person name="An D.S."/>
            <person name="Siddiqi M.Z."/>
            <person name="Kim K.H."/>
            <person name="Yu H.S."/>
            <person name="Im W.T."/>
        </authorList>
    </citation>
    <scope>NUCLEOTIDE SEQUENCE [LARGE SCALE GENOMIC DNA]</scope>
    <source>
        <strain evidence="3 4">BR7-21</strain>
    </source>
</reference>
<dbReference type="PANTHER" id="PTHR46889:SF4">
    <property type="entry name" value="TRANSPOSASE INSO FOR INSERTION SEQUENCE ELEMENT IS911B-RELATED"/>
    <property type="match status" value="1"/>
</dbReference>
<sequence>MMMYRLISAEKARTPVSVACELLGVSRSGFYAWSTRAPSDRALSDAWLIEKIKDIHNDNRRVYGSRRVAAELRLGHGITVSRKRIQRLMRQAEISGLVARKRGRTTIRVPGVRVADDLVRRQFRPAAPDVLWVADITYLRTWEGWLYLAAVQDAFSRRIVGWSMADHMRAELVVDALQMGVHRRRPGPGLVHHSDQGSQFVSLAFGQKARDAGIAVSMGSRGDCYDNAVAESFFATLKKELVHRRCWPTRRELSSEVFEYVEAFYNTTRRHSTLGYLSPAQFENISQSNNPKING</sequence>
<dbReference type="OrthoDB" id="4281720at2"/>
<proteinExistence type="predicted"/>
<dbReference type="Proteomes" id="UP000321805">
    <property type="component" value="Chromosome"/>
</dbReference>
<dbReference type="InterPro" id="IPR001584">
    <property type="entry name" value="Integrase_cat-core"/>
</dbReference>
<dbReference type="InterPro" id="IPR048020">
    <property type="entry name" value="Transpos_IS3"/>
</dbReference>
<name>A0A5B8U048_9ACTN</name>
<protein>
    <submittedName>
        <fullName evidence="3">IS3 family transposase</fullName>
    </submittedName>
</protein>
<dbReference type="InterPro" id="IPR050900">
    <property type="entry name" value="Transposase_IS3/IS150/IS904"/>
</dbReference>
<dbReference type="SUPFAM" id="SSF53098">
    <property type="entry name" value="Ribonuclease H-like"/>
    <property type="match status" value="1"/>
</dbReference>
<dbReference type="PROSITE" id="PS50994">
    <property type="entry name" value="INTEGRASE"/>
    <property type="match status" value="1"/>
</dbReference>
<dbReference type="InterPro" id="IPR036397">
    <property type="entry name" value="RNaseH_sf"/>
</dbReference>
<dbReference type="PANTHER" id="PTHR46889">
    <property type="entry name" value="TRANSPOSASE INSF FOR INSERTION SEQUENCE IS3B-RELATED"/>
    <property type="match status" value="1"/>
</dbReference>